<keyword evidence="3" id="KW-0808">Transferase</keyword>
<dbReference type="PANTHER" id="PTHR22926">
    <property type="entry name" value="PHOSPHO-N-ACETYLMURAMOYL-PENTAPEPTIDE-TRANSFERASE"/>
    <property type="match status" value="1"/>
</dbReference>
<proteinExistence type="predicted"/>
<dbReference type="AlphaFoldDB" id="A0A0F9KU68"/>
<dbReference type="GO" id="GO:0071555">
    <property type="term" value="P:cell wall organization"/>
    <property type="evidence" value="ECO:0007669"/>
    <property type="project" value="TreeGrafter"/>
</dbReference>
<evidence type="ECO:0000256" key="5">
    <source>
        <dbReference type="ARBA" id="ARBA00022989"/>
    </source>
</evidence>
<evidence type="ECO:0000256" key="6">
    <source>
        <dbReference type="ARBA" id="ARBA00023136"/>
    </source>
</evidence>
<dbReference type="PANTHER" id="PTHR22926:SF3">
    <property type="entry name" value="UNDECAPRENYL-PHOSPHATE ALPHA-N-ACETYLGLUCOSAMINYL 1-PHOSPHATE TRANSFERASE"/>
    <property type="match status" value="1"/>
</dbReference>
<feature type="transmembrane region" description="Helical" evidence="7">
    <location>
        <begin position="378"/>
        <end position="401"/>
    </location>
</feature>
<feature type="transmembrane region" description="Helical" evidence="7">
    <location>
        <begin position="352"/>
        <end position="371"/>
    </location>
</feature>
<keyword evidence="2" id="KW-1003">Cell membrane</keyword>
<feature type="transmembrane region" description="Helical" evidence="7">
    <location>
        <begin position="57"/>
        <end position="81"/>
    </location>
</feature>
<organism evidence="8">
    <name type="scientific">marine sediment metagenome</name>
    <dbReference type="NCBI Taxonomy" id="412755"/>
    <lineage>
        <taxon>unclassified sequences</taxon>
        <taxon>metagenomes</taxon>
        <taxon>ecological metagenomes</taxon>
    </lineage>
</organism>
<reference evidence="8" key="1">
    <citation type="journal article" date="2015" name="Nature">
        <title>Complex archaea that bridge the gap between prokaryotes and eukaryotes.</title>
        <authorList>
            <person name="Spang A."/>
            <person name="Saw J.H."/>
            <person name="Jorgensen S.L."/>
            <person name="Zaremba-Niedzwiedzka K."/>
            <person name="Martijn J."/>
            <person name="Lind A.E."/>
            <person name="van Eijk R."/>
            <person name="Schleper C."/>
            <person name="Guy L."/>
            <person name="Ettema T.J."/>
        </authorList>
    </citation>
    <scope>NUCLEOTIDE SEQUENCE</scope>
</reference>
<evidence type="ECO:0008006" key="9">
    <source>
        <dbReference type="Google" id="ProtNLM"/>
    </source>
</evidence>
<dbReference type="GO" id="GO:0016780">
    <property type="term" value="F:phosphotransferase activity, for other substituted phosphate groups"/>
    <property type="evidence" value="ECO:0007669"/>
    <property type="project" value="InterPro"/>
</dbReference>
<evidence type="ECO:0000256" key="2">
    <source>
        <dbReference type="ARBA" id="ARBA00022475"/>
    </source>
</evidence>
<name>A0A0F9KU68_9ZZZZ</name>
<evidence type="ECO:0000256" key="3">
    <source>
        <dbReference type="ARBA" id="ARBA00022679"/>
    </source>
</evidence>
<feature type="transmembrane region" description="Helical" evidence="7">
    <location>
        <begin position="421"/>
        <end position="443"/>
    </location>
</feature>
<evidence type="ECO:0000256" key="7">
    <source>
        <dbReference type="SAM" id="Phobius"/>
    </source>
</evidence>
<feature type="transmembrane region" description="Helical" evidence="7">
    <location>
        <begin position="87"/>
        <end position="103"/>
    </location>
</feature>
<comment type="subcellular location">
    <subcellularLocation>
        <location evidence="1">Cell membrane</location>
        <topology evidence="1">Multi-pass membrane protein</topology>
    </subcellularLocation>
</comment>
<accession>A0A0F9KU68</accession>
<dbReference type="GO" id="GO:0044038">
    <property type="term" value="P:cell wall macromolecule biosynthetic process"/>
    <property type="evidence" value="ECO:0007669"/>
    <property type="project" value="TreeGrafter"/>
</dbReference>
<feature type="transmembrane region" description="Helical" evidence="7">
    <location>
        <begin position="115"/>
        <end position="136"/>
    </location>
</feature>
<feature type="transmembrane region" description="Helical" evidence="7">
    <location>
        <begin position="151"/>
        <end position="171"/>
    </location>
</feature>
<dbReference type="Pfam" id="PF00953">
    <property type="entry name" value="Glycos_transf_4"/>
    <property type="match status" value="1"/>
</dbReference>
<feature type="transmembrane region" description="Helical" evidence="7">
    <location>
        <begin position="201"/>
        <end position="218"/>
    </location>
</feature>
<feature type="transmembrane region" description="Helical" evidence="7">
    <location>
        <begin position="325"/>
        <end position="346"/>
    </location>
</feature>
<feature type="transmembrane region" description="Helical" evidence="7">
    <location>
        <begin position="178"/>
        <end position="195"/>
    </location>
</feature>
<dbReference type="InterPro" id="IPR000715">
    <property type="entry name" value="Glycosyl_transferase_4"/>
</dbReference>
<keyword evidence="4 7" id="KW-0812">Transmembrane</keyword>
<feature type="transmembrane region" description="Helical" evidence="7">
    <location>
        <begin position="14"/>
        <end position="36"/>
    </location>
</feature>
<dbReference type="EMBL" id="LAZR01012671">
    <property type="protein sequence ID" value="KKM25653.1"/>
    <property type="molecule type" value="Genomic_DNA"/>
</dbReference>
<evidence type="ECO:0000313" key="8">
    <source>
        <dbReference type="EMBL" id="KKM25653.1"/>
    </source>
</evidence>
<feature type="transmembrane region" description="Helical" evidence="7">
    <location>
        <begin position="251"/>
        <end position="270"/>
    </location>
</feature>
<feature type="transmembrane region" description="Helical" evidence="7">
    <location>
        <begin position="225"/>
        <end position="245"/>
    </location>
</feature>
<comment type="caution">
    <text evidence="8">The sequence shown here is derived from an EMBL/GenBank/DDBJ whole genome shotgun (WGS) entry which is preliminary data.</text>
</comment>
<evidence type="ECO:0000256" key="1">
    <source>
        <dbReference type="ARBA" id="ARBA00004651"/>
    </source>
</evidence>
<evidence type="ECO:0000256" key="4">
    <source>
        <dbReference type="ARBA" id="ARBA00022692"/>
    </source>
</evidence>
<protein>
    <recommendedName>
        <fullName evidence="9">Phospho-N-acetylmuramoyl-pentapeptide-transferase</fullName>
    </recommendedName>
</protein>
<dbReference type="GO" id="GO:0005886">
    <property type="term" value="C:plasma membrane"/>
    <property type="evidence" value="ECO:0007669"/>
    <property type="project" value="UniProtKB-SubCell"/>
</dbReference>
<gene>
    <name evidence="8" type="ORF">LCGC14_1592830</name>
</gene>
<keyword evidence="6 7" id="KW-0472">Membrane</keyword>
<sequence length="453" mass="50822">MIYISNLNWTALEILYLTIIFLIGFFITYLILPYIIKFMKKKGYVGIDIHKNTKPEVAESGGLSILIGFTVSSIFLILFFPTLVKDILIFLLTVILAGAIGFIDDRIKLRSRYKILFSLLSGGIFFLANLIGFIDISSPSIPFLDKTRLTIIYPFIIPIIIAVFTNSVNMLEGYNGEGSGTCLIAVCFLLIGGILLNSTKAVIFAVPVIAVLIPFFIYNKFPAKIFPGDIGALSMGAMIACIILFGSLEVAAFSALLIHILNSFYVIYSARGFIESGDIRENKVDIILLENDQIKASDQKDAVLTLPRLILAKGPLTEPELVKNFYAISVICGFFSIISILIMQFSSGKLELYVLIIIIFIFLVPTILILYKFPRIIGIIILMTVLLISIMVFLILIELLIMPIPFPDIDLKIIRIPVNLIISAILIIPVLLFWYLITIKYFWMEIDKMKKRI</sequence>
<keyword evidence="5 7" id="KW-1133">Transmembrane helix</keyword>